<feature type="transmembrane region" description="Helical" evidence="8">
    <location>
        <begin position="524"/>
        <end position="547"/>
    </location>
</feature>
<name>A0AA38I677_9CUCU</name>
<keyword evidence="7" id="KW-0325">Glycoprotein</keyword>
<keyword evidence="6" id="KW-0675">Receptor</keyword>
<dbReference type="GO" id="GO:0005886">
    <property type="term" value="C:plasma membrane"/>
    <property type="evidence" value="ECO:0007669"/>
    <property type="project" value="UniProtKB-SubCell"/>
</dbReference>
<comment type="subcellular location">
    <subcellularLocation>
        <location evidence="1">Cell membrane</location>
        <topology evidence="1">Multi-pass membrane protein</topology>
    </subcellularLocation>
</comment>
<comment type="caution">
    <text evidence="10">The sequence shown here is derived from an EMBL/GenBank/DDBJ whole genome shotgun (WGS) entry which is preliminary data.</text>
</comment>
<evidence type="ECO:0000256" key="7">
    <source>
        <dbReference type="ARBA" id="ARBA00023180"/>
    </source>
</evidence>
<feature type="signal peptide" evidence="9">
    <location>
        <begin position="1"/>
        <end position="18"/>
    </location>
</feature>
<evidence type="ECO:0000256" key="2">
    <source>
        <dbReference type="ARBA" id="ARBA00022475"/>
    </source>
</evidence>
<keyword evidence="2" id="KW-1003">Cell membrane</keyword>
<dbReference type="PANTHER" id="PTHR42643">
    <property type="entry name" value="IONOTROPIC RECEPTOR 20A-RELATED"/>
    <property type="match status" value="1"/>
</dbReference>
<keyword evidence="3 8" id="KW-0812">Transmembrane</keyword>
<feature type="transmembrane region" description="Helical" evidence="8">
    <location>
        <begin position="289"/>
        <end position="311"/>
    </location>
</feature>
<evidence type="ECO:0000256" key="9">
    <source>
        <dbReference type="SAM" id="SignalP"/>
    </source>
</evidence>
<dbReference type="EMBL" id="JALNTZ010000005">
    <property type="protein sequence ID" value="KAJ3652048.1"/>
    <property type="molecule type" value="Genomic_DNA"/>
</dbReference>
<evidence type="ECO:0000256" key="3">
    <source>
        <dbReference type="ARBA" id="ARBA00022692"/>
    </source>
</evidence>
<keyword evidence="11" id="KW-1185">Reference proteome</keyword>
<sequence length="553" mass="64165">MTLMFLAKLLAFLLLTQAAPPIEKFILKNFQKTLVLISKNFDNDKLTSILHLHCPKLIVQPKNTPNLELFNNYLIIEQNATTLSSSINMLKHKINKRGYFLVMFLQDAREDETKSAFETLWRSYIHNIVIYINWSSLVTWYPYKFKNRCGTIINPVRVQSSNPYKNKIPKVLNGCSFNVTWDELPLALKNPFNKSDPGFSIRVLDTVGEAIKANVIYLEQNVKSSAGLNNMDAAWKNELLQRSIDLTFLTSGIFGPVGPEFELSVSYFQTYIFFVLPPRRKITSSTNTLVVFSTEIWSLIITTVVLMTILWKVLTRRSFKWCFFQILKLMLQVPIQRIPSSTLMRIVFVFFFIYAANLNWIYVSELSSILSKPSYEPKISTVEELALSGKKLRFLDIWDKYFQDNKFQKTILDKKIHIPHTQISFNDELNSFVSTLDHGMINSNIRINFFKNSEKLHVVGEDKIITLHWYFLVRKGFPFLEKINHVLLKITESGLMSKWLYESQITATKITIPDYEDVEGFLDIDRIFCVFVLLGVGLSVSMVVFIFERTCKK</sequence>
<evidence type="ECO:0000256" key="5">
    <source>
        <dbReference type="ARBA" id="ARBA00023136"/>
    </source>
</evidence>
<dbReference type="InterPro" id="IPR052192">
    <property type="entry name" value="Insect_Ionotropic_Sensory_Rcpt"/>
</dbReference>
<evidence type="ECO:0000256" key="1">
    <source>
        <dbReference type="ARBA" id="ARBA00004651"/>
    </source>
</evidence>
<evidence type="ECO:0000256" key="4">
    <source>
        <dbReference type="ARBA" id="ARBA00022989"/>
    </source>
</evidence>
<evidence type="ECO:0008006" key="12">
    <source>
        <dbReference type="Google" id="ProtNLM"/>
    </source>
</evidence>
<evidence type="ECO:0000313" key="10">
    <source>
        <dbReference type="EMBL" id="KAJ3652048.1"/>
    </source>
</evidence>
<protein>
    <recommendedName>
        <fullName evidence="12">Ionotropic receptor</fullName>
    </recommendedName>
</protein>
<evidence type="ECO:0000256" key="6">
    <source>
        <dbReference type="ARBA" id="ARBA00023170"/>
    </source>
</evidence>
<reference evidence="10" key="1">
    <citation type="journal article" date="2023" name="G3 (Bethesda)">
        <title>Whole genome assemblies of Zophobas morio and Tenebrio molitor.</title>
        <authorList>
            <person name="Kaur S."/>
            <person name="Stinson S.A."/>
            <person name="diCenzo G.C."/>
        </authorList>
    </citation>
    <scope>NUCLEOTIDE SEQUENCE</scope>
    <source>
        <strain evidence="10">QUZm001</strain>
    </source>
</reference>
<keyword evidence="9" id="KW-0732">Signal</keyword>
<keyword evidence="4 8" id="KW-1133">Transmembrane helix</keyword>
<feature type="transmembrane region" description="Helical" evidence="8">
    <location>
        <begin position="343"/>
        <end position="363"/>
    </location>
</feature>
<feature type="chain" id="PRO_5041309384" description="Ionotropic receptor" evidence="9">
    <location>
        <begin position="19"/>
        <end position="553"/>
    </location>
</feature>
<gene>
    <name evidence="10" type="ORF">Zmor_018047</name>
</gene>
<dbReference type="SUPFAM" id="SSF53850">
    <property type="entry name" value="Periplasmic binding protein-like II"/>
    <property type="match status" value="1"/>
</dbReference>
<dbReference type="AlphaFoldDB" id="A0AA38I677"/>
<evidence type="ECO:0000313" key="11">
    <source>
        <dbReference type="Proteomes" id="UP001168821"/>
    </source>
</evidence>
<organism evidence="10 11">
    <name type="scientific">Zophobas morio</name>
    <dbReference type="NCBI Taxonomy" id="2755281"/>
    <lineage>
        <taxon>Eukaryota</taxon>
        <taxon>Metazoa</taxon>
        <taxon>Ecdysozoa</taxon>
        <taxon>Arthropoda</taxon>
        <taxon>Hexapoda</taxon>
        <taxon>Insecta</taxon>
        <taxon>Pterygota</taxon>
        <taxon>Neoptera</taxon>
        <taxon>Endopterygota</taxon>
        <taxon>Coleoptera</taxon>
        <taxon>Polyphaga</taxon>
        <taxon>Cucujiformia</taxon>
        <taxon>Tenebrionidae</taxon>
        <taxon>Zophobas</taxon>
    </lineage>
</organism>
<dbReference type="PANTHER" id="PTHR42643:SF38">
    <property type="entry name" value="IONOTROPIC RECEPTOR 100A"/>
    <property type="match status" value="1"/>
</dbReference>
<evidence type="ECO:0000256" key="8">
    <source>
        <dbReference type="SAM" id="Phobius"/>
    </source>
</evidence>
<keyword evidence="5 8" id="KW-0472">Membrane</keyword>
<dbReference type="Proteomes" id="UP001168821">
    <property type="component" value="Unassembled WGS sequence"/>
</dbReference>
<proteinExistence type="predicted"/>
<accession>A0AA38I677</accession>